<sequence length="192" mass="22085">MAEASGTITANAKYETAFKYKQDGNEAFKAKNFKLAIRNYHKALLYIRGIDQHAVKLPAMLGNARQQRDREQRQSELTEELTGSVDALKVDTYNNLTAALLQCEDRFDLQKILEYCDEVAELSPNNQKCLFRRGQAYARAGDYEEAERCLLKARELLKEKDPAIEKLLVTCRQNLKVQHEKQRSMCRNMFGS</sequence>
<dbReference type="Proteomes" id="UP000440578">
    <property type="component" value="Unassembled WGS sequence"/>
</dbReference>
<keyword evidence="6" id="KW-1185">Reference proteome</keyword>
<dbReference type="Pfam" id="PF07719">
    <property type="entry name" value="TPR_2"/>
    <property type="match status" value="1"/>
</dbReference>
<dbReference type="InterPro" id="IPR019734">
    <property type="entry name" value="TPR_rpt"/>
</dbReference>
<dbReference type="OrthoDB" id="407558at2759"/>
<dbReference type="EMBL" id="VIIS01001883">
    <property type="protein sequence ID" value="KAF0291423.1"/>
    <property type="molecule type" value="Genomic_DNA"/>
</dbReference>
<evidence type="ECO:0000256" key="3">
    <source>
        <dbReference type="ARBA" id="ARBA00022803"/>
    </source>
</evidence>
<dbReference type="InterPro" id="IPR011990">
    <property type="entry name" value="TPR-like_helical_dom_sf"/>
</dbReference>
<evidence type="ECO:0000313" key="6">
    <source>
        <dbReference type="Proteomes" id="UP000440578"/>
    </source>
</evidence>
<dbReference type="SUPFAM" id="SSF48452">
    <property type="entry name" value="TPR-like"/>
    <property type="match status" value="1"/>
</dbReference>
<feature type="repeat" description="TPR" evidence="4">
    <location>
        <begin position="127"/>
        <end position="160"/>
    </location>
</feature>
<comment type="caution">
    <text evidence="5">The sequence shown here is derived from an EMBL/GenBank/DDBJ whole genome shotgun (WGS) entry which is preliminary data.</text>
</comment>
<reference evidence="5 6" key="1">
    <citation type="submission" date="2019-07" db="EMBL/GenBank/DDBJ databases">
        <title>Draft genome assembly of a fouling barnacle, Amphibalanus amphitrite (Darwin, 1854): The first reference genome for Thecostraca.</title>
        <authorList>
            <person name="Kim W."/>
        </authorList>
    </citation>
    <scope>NUCLEOTIDE SEQUENCE [LARGE SCALE GENOMIC DNA]</scope>
    <source>
        <strain evidence="5">SNU_AA5</strain>
        <tissue evidence="5">Soma without cirri and trophi</tissue>
    </source>
</reference>
<evidence type="ECO:0000313" key="5">
    <source>
        <dbReference type="EMBL" id="KAF0291423.1"/>
    </source>
</evidence>
<proteinExistence type="predicted"/>
<gene>
    <name evidence="5" type="primary">TTC9C</name>
    <name evidence="5" type="ORF">FJT64_010491</name>
</gene>
<evidence type="ECO:0000256" key="2">
    <source>
        <dbReference type="ARBA" id="ARBA00022737"/>
    </source>
</evidence>
<dbReference type="PANTHER" id="PTHR46512">
    <property type="entry name" value="PEPTIDYLPROLYL ISOMERASE"/>
    <property type="match status" value="1"/>
</dbReference>
<dbReference type="InterPro" id="IPR013105">
    <property type="entry name" value="TPR_2"/>
</dbReference>
<organism evidence="5 6">
    <name type="scientific">Amphibalanus amphitrite</name>
    <name type="common">Striped barnacle</name>
    <name type="synonym">Balanus amphitrite</name>
    <dbReference type="NCBI Taxonomy" id="1232801"/>
    <lineage>
        <taxon>Eukaryota</taxon>
        <taxon>Metazoa</taxon>
        <taxon>Ecdysozoa</taxon>
        <taxon>Arthropoda</taxon>
        <taxon>Crustacea</taxon>
        <taxon>Multicrustacea</taxon>
        <taxon>Cirripedia</taxon>
        <taxon>Thoracica</taxon>
        <taxon>Thoracicalcarea</taxon>
        <taxon>Balanomorpha</taxon>
        <taxon>Balanoidea</taxon>
        <taxon>Balanidae</taxon>
        <taxon>Amphibalaninae</taxon>
        <taxon>Amphibalanus</taxon>
    </lineage>
</organism>
<dbReference type="InterPro" id="IPR050754">
    <property type="entry name" value="FKBP4/5/8-like"/>
</dbReference>
<dbReference type="PROSITE" id="PS50005">
    <property type="entry name" value="TPR"/>
    <property type="match status" value="1"/>
</dbReference>
<keyword evidence="1" id="KW-0597">Phosphoprotein</keyword>
<evidence type="ECO:0000256" key="4">
    <source>
        <dbReference type="PROSITE-ProRule" id="PRU00339"/>
    </source>
</evidence>
<dbReference type="SMART" id="SM00028">
    <property type="entry name" value="TPR"/>
    <property type="match status" value="2"/>
</dbReference>
<keyword evidence="3 4" id="KW-0802">TPR repeat</keyword>
<protein>
    <submittedName>
        <fullName evidence="5">Tetratricopeptide repeat protein 9C</fullName>
    </submittedName>
</protein>
<accession>A0A6A4VCR3</accession>
<dbReference type="AlphaFoldDB" id="A0A6A4VCR3"/>
<dbReference type="Gene3D" id="1.25.40.10">
    <property type="entry name" value="Tetratricopeptide repeat domain"/>
    <property type="match status" value="1"/>
</dbReference>
<name>A0A6A4VCR3_AMPAM</name>
<evidence type="ECO:0000256" key="1">
    <source>
        <dbReference type="ARBA" id="ARBA00022553"/>
    </source>
</evidence>
<keyword evidence="2" id="KW-0677">Repeat</keyword>